<evidence type="ECO:0000313" key="7">
    <source>
        <dbReference type="EMBL" id="GAT98356.1"/>
    </source>
</evidence>
<dbReference type="VEuPathDB" id="AmoebaDB:EHI5A_142180"/>
<dbReference type="AlphaFoldDB" id="A0A5K1VQF0"/>
<dbReference type="VEuPathDB" id="AmoebaDB:EHI8A_144050"/>
<dbReference type="GO" id="GO:0005096">
    <property type="term" value="F:GTPase activator activity"/>
    <property type="evidence" value="ECO:0007669"/>
    <property type="project" value="UniProtKB-KW"/>
</dbReference>
<dbReference type="Proteomes" id="UP000078387">
    <property type="component" value="Unassembled WGS sequence"/>
</dbReference>
<dbReference type="PRINTS" id="PR00405">
    <property type="entry name" value="REVINTRACTNG"/>
</dbReference>
<gene>
    <name evidence="7" type="ORF">CL6EHI_189140</name>
</gene>
<evidence type="ECO:0000259" key="6">
    <source>
        <dbReference type="PROSITE" id="PS50115"/>
    </source>
</evidence>
<dbReference type="VEuPathDB" id="AmoebaDB:EHI_189140"/>
<dbReference type="Gene3D" id="1.10.220.150">
    <property type="entry name" value="Arf GTPase activating protein"/>
    <property type="match status" value="1"/>
</dbReference>
<protein>
    <submittedName>
        <fullName evidence="7">Arf GTPase activating protein putative</fullName>
    </submittedName>
</protein>
<name>A0A5K1VQF0_ENTHI</name>
<accession>A0A5K1VQF0</accession>
<dbReference type="OMA" id="NCAGRHR"/>
<keyword evidence="1" id="KW-0343">GTPase activation</keyword>
<evidence type="ECO:0000256" key="2">
    <source>
        <dbReference type="ARBA" id="ARBA00022723"/>
    </source>
</evidence>
<organism evidence="7 8">
    <name type="scientific">Entamoeba histolytica</name>
    <dbReference type="NCBI Taxonomy" id="5759"/>
    <lineage>
        <taxon>Eukaryota</taxon>
        <taxon>Amoebozoa</taxon>
        <taxon>Evosea</taxon>
        <taxon>Archamoebae</taxon>
        <taxon>Mastigamoebida</taxon>
        <taxon>Entamoebidae</taxon>
        <taxon>Entamoeba</taxon>
    </lineage>
</organism>
<keyword evidence="4" id="KW-0862">Zinc</keyword>
<dbReference type="PROSITE" id="PS50115">
    <property type="entry name" value="ARFGAP"/>
    <property type="match status" value="1"/>
</dbReference>
<proteinExistence type="predicted"/>
<comment type="caution">
    <text evidence="7">The sequence shown here is derived from an EMBL/GenBank/DDBJ whole genome shotgun (WGS) entry which is preliminary data.</text>
</comment>
<evidence type="ECO:0000256" key="1">
    <source>
        <dbReference type="ARBA" id="ARBA00022468"/>
    </source>
</evidence>
<dbReference type="PANTHER" id="PTHR45686">
    <property type="entry name" value="ADP-RIBOSYLATION FACTOR GTPASE ACTIVATING PROTEIN 3, ISOFORM H-RELATED"/>
    <property type="match status" value="1"/>
</dbReference>
<dbReference type="PANTHER" id="PTHR45686:SF4">
    <property type="entry name" value="ADP-RIBOSYLATION FACTOR GTPASE ACTIVATING PROTEIN 3, ISOFORM H"/>
    <property type="match status" value="1"/>
</dbReference>
<evidence type="ECO:0000256" key="3">
    <source>
        <dbReference type="ARBA" id="ARBA00022771"/>
    </source>
</evidence>
<dbReference type="InterPro" id="IPR038508">
    <property type="entry name" value="ArfGAP_dom_sf"/>
</dbReference>
<dbReference type="GO" id="GO:0048205">
    <property type="term" value="P:COPI coating of Golgi vesicle"/>
    <property type="evidence" value="ECO:0007669"/>
    <property type="project" value="TreeGrafter"/>
</dbReference>
<evidence type="ECO:0000256" key="4">
    <source>
        <dbReference type="ARBA" id="ARBA00022833"/>
    </source>
</evidence>
<dbReference type="VEuPathDB" id="AmoebaDB:EHI7A_133370"/>
<dbReference type="Pfam" id="PF01412">
    <property type="entry name" value="ArfGap"/>
    <property type="match status" value="1"/>
</dbReference>
<dbReference type="GO" id="GO:0008270">
    <property type="term" value="F:zinc ion binding"/>
    <property type="evidence" value="ECO:0007669"/>
    <property type="project" value="UniProtKB-KW"/>
</dbReference>
<reference evidence="7 8" key="1">
    <citation type="submission" date="2016-05" db="EMBL/GenBank/DDBJ databases">
        <title>First whole genome sequencing of Entamoeba histolytica HM1:IMSS-clone-6.</title>
        <authorList>
            <person name="Mukherjee Avik.K."/>
            <person name="Izumyama S."/>
            <person name="Nakada-Tsukui K."/>
            <person name="Nozaki T."/>
        </authorList>
    </citation>
    <scope>NUCLEOTIDE SEQUENCE [LARGE SCALE GENOMIC DNA]</scope>
    <source>
        <strain evidence="7 8">HM1:IMSS clone 6</strain>
    </source>
</reference>
<evidence type="ECO:0000313" key="8">
    <source>
        <dbReference type="Proteomes" id="UP000078387"/>
    </source>
</evidence>
<keyword evidence="3 5" id="KW-0863">Zinc-finger</keyword>
<dbReference type="InterPro" id="IPR037278">
    <property type="entry name" value="ARFGAP/RecO"/>
</dbReference>
<dbReference type="VEuPathDB" id="AmoebaDB:KM1_184460"/>
<dbReference type="CDD" id="cd08831">
    <property type="entry name" value="ArfGap_ArfGap2_3_like"/>
    <property type="match status" value="1"/>
</dbReference>
<feature type="domain" description="Arf-GAP" evidence="6">
    <location>
        <begin position="14"/>
        <end position="90"/>
    </location>
</feature>
<dbReference type="GO" id="GO:0000139">
    <property type="term" value="C:Golgi membrane"/>
    <property type="evidence" value="ECO:0007669"/>
    <property type="project" value="GOC"/>
</dbReference>
<dbReference type="SMART" id="SM00105">
    <property type="entry name" value="ArfGap"/>
    <property type="match status" value="1"/>
</dbReference>
<sequence>MSQQPIDQTSFFSKEMEEPENQKCFDCGKNNPTWCSLNNGVYLCMNCAGIHRSYGVHISFVRSLTLDNFKPQQLVMMKLGGNKRAKEYFEVHPFDPPTYCVKYDCESADTYRRILKRKTCEETGEEYIEPPPWRPTRRMEINNNRPIVGGGTAINPDEIQSRRSSSCCSCCVIF</sequence>
<dbReference type="SUPFAM" id="SSF57863">
    <property type="entry name" value="ArfGap/RecO-like zinc finger"/>
    <property type="match status" value="1"/>
</dbReference>
<dbReference type="InterPro" id="IPR001164">
    <property type="entry name" value="ArfGAP_dom"/>
</dbReference>
<keyword evidence="2" id="KW-0479">Metal-binding</keyword>
<dbReference type="EMBL" id="BDEQ01000001">
    <property type="protein sequence ID" value="GAT98356.1"/>
    <property type="molecule type" value="Genomic_DNA"/>
</dbReference>
<evidence type="ECO:0000256" key="5">
    <source>
        <dbReference type="PROSITE-ProRule" id="PRU00288"/>
    </source>
</evidence>
<dbReference type="FunFam" id="1.10.220.150:FF:000028">
    <property type="entry name" value="ADP-ribosylation factor GTPase activating protein 1, putative"/>
    <property type="match status" value="1"/>
</dbReference>